<protein>
    <submittedName>
        <fullName evidence="1">Xylose repressor</fullName>
    </submittedName>
</protein>
<organism evidence="1 2">
    <name type="scientific">Geodia barretti</name>
    <name type="common">Barrett's horny sponge</name>
    <dbReference type="NCBI Taxonomy" id="519541"/>
    <lineage>
        <taxon>Eukaryota</taxon>
        <taxon>Metazoa</taxon>
        <taxon>Porifera</taxon>
        <taxon>Demospongiae</taxon>
        <taxon>Heteroscleromorpha</taxon>
        <taxon>Tetractinellida</taxon>
        <taxon>Astrophorina</taxon>
        <taxon>Geodiidae</taxon>
        <taxon>Geodia</taxon>
    </lineage>
</organism>
<sequence>MTTVGSDIEAGKAPVALAMDWGGTWARAAVIDRQGTILWQDRVANEPGAMQDQLVHAAGGLLQTARDWAGDRPVAGAGIALAGSIDAASNMLLSSPNLPALNGVRLPALWEPILGAPSLGIVDRGAVFTGAVGAAGEVGHMTIDLRADAPQCACGNSGCLEALASGTAIARAAMARSGDATPGSPLQQAYEANAALTGEAVFTAAARGDYVALEVIDAAVGAIIVGLGNVLNIFNPDVVVMGGGVTIGLQELDLLGQIEDGARRRAMSSGHRAFRLAPATFGDSQGMVGAASLVWAETGRG</sequence>
<dbReference type="AlphaFoldDB" id="A0AA35QUM5"/>
<evidence type="ECO:0000313" key="1">
    <source>
        <dbReference type="EMBL" id="CAI7992735.1"/>
    </source>
</evidence>
<dbReference type="SUPFAM" id="SSF53067">
    <property type="entry name" value="Actin-like ATPase domain"/>
    <property type="match status" value="2"/>
</dbReference>
<dbReference type="Pfam" id="PF00480">
    <property type="entry name" value="ROK"/>
    <property type="match status" value="2"/>
</dbReference>
<dbReference type="EMBL" id="CASHTH010000157">
    <property type="protein sequence ID" value="CAI7992735.1"/>
    <property type="molecule type" value="Genomic_DNA"/>
</dbReference>
<dbReference type="PANTHER" id="PTHR18964">
    <property type="entry name" value="ROK (REPRESSOR, ORF, KINASE) FAMILY"/>
    <property type="match status" value="1"/>
</dbReference>
<dbReference type="PANTHER" id="PTHR18964:SF149">
    <property type="entry name" value="BIFUNCTIONAL UDP-N-ACETYLGLUCOSAMINE 2-EPIMERASE_N-ACETYLMANNOSAMINE KINASE"/>
    <property type="match status" value="1"/>
</dbReference>
<keyword evidence="2" id="KW-1185">Reference proteome</keyword>
<accession>A0AA35QUM5</accession>
<gene>
    <name evidence="1" type="ORF">GBAR_LOCUS1106</name>
</gene>
<dbReference type="InterPro" id="IPR000600">
    <property type="entry name" value="ROK"/>
</dbReference>
<comment type="caution">
    <text evidence="1">The sequence shown here is derived from an EMBL/GenBank/DDBJ whole genome shotgun (WGS) entry which is preliminary data.</text>
</comment>
<dbReference type="Gene3D" id="3.30.420.40">
    <property type="match status" value="2"/>
</dbReference>
<dbReference type="Proteomes" id="UP001174909">
    <property type="component" value="Unassembled WGS sequence"/>
</dbReference>
<name>A0AA35QUM5_GEOBA</name>
<reference evidence="1" key="1">
    <citation type="submission" date="2023-03" db="EMBL/GenBank/DDBJ databases">
        <authorList>
            <person name="Steffen K."/>
            <person name="Cardenas P."/>
        </authorList>
    </citation>
    <scope>NUCLEOTIDE SEQUENCE</scope>
</reference>
<dbReference type="InterPro" id="IPR043129">
    <property type="entry name" value="ATPase_NBD"/>
</dbReference>
<proteinExistence type="predicted"/>
<evidence type="ECO:0000313" key="2">
    <source>
        <dbReference type="Proteomes" id="UP001174909"/>
    </source>
</evidence>